<accession>A0A1H6ZRJ2</accession>
<sequence>MLKVLKILIAASCLSLSLAFAFREIPVPVKKVDSKVNVVVIDAGHGGHDIGTRGRKAREANVALKIALALGRKIKQDTPEVKVLYTRDTDEFIELAERSAFANRNNADLFISIHCNSTPNSKSVRGTETYVMGLHKTNGNLEVAKRENSVILKETNYKQKYKGFDPDSPLAHIMLANYQSAFISSSLRFADSVERKFQSVSDRASRGVKQAGFLVLWRTTMPSVLIETGFLSTPEEEEYLNSEDGQDEVAQSILEAFKVYKKQMDN</sequence>
<dbReference type="AlphaFoldDB" id="A0A1H6ZRJ2"/>
<dbReference type="Pfam" id="PF01520">
    <property type="entry name" value="Amidase_3"/>
    <property type="match status" value="1"/>
</dbReference>
<protein>
    <recommendedName>
        <fullName evidence="2">N-acetylmuramoyl-L-alanine amidase</fullName>
        <ecNumber evidence="2">3.5.1.28</ecNumber>
    </recommendedName>
</protein>
<feature type="chain" id="PRO_5011610833" description="N-acetylmuramoyl-L-alanine amidase" evidence="4">
    <location>
        <begin position="22"/>
        <end position="266"/>
    </location>
</feature>
<dbReference type="InterPro" id="IPR050695">
    <property type="entry name" value="N-acetylmuramoyl_amidase_3"/>
</dbReference>
<evidence type="ECO:0000256" key="4">
    <source>
        <dbReference type="SAM" id="SignalP"/>
    </source>
</evidence>
<evidence type="ECO:0000313" key="7">
    <source>
        <dbReference type="Proteomes" id="UP000199532"/>
    </source>
</evidence>
<dbReference type="GO" id="GO:0009253">
    <property type="term" value="P:peptidoglycan catabolic process"/>
    <property type="evidence" value="ECO:0007669"/>
    <property type="project" value="InterPro"/>
</dbReference>
<dbReference type="SMART" id="SM00646">
    <property type="entry name" value="Ami_3"/>
    <property type="match status" value="1"/>
</dbReference>
<organism evidence="6 7">
    <name type="scientific">Dyadobacter koreensis</name>
    <dbReference type="NCBI Taxonomy" id="408657"/>
    <lineage>
        <taxon>Bacteria</taxon>
        <taxon>Pseudomonadati</taxon>
        <taxon>Bacteroidota</taxon>
        <taxon>Cytophagia</taxon>
        <taxon>Cytophagales</taxon>
        <taxon>Spirosomataceae</taxon>
        <taxon>Dyadobacter</taxon>
    </lineage>
</organism>
<dbReference type="EMBL" id="FNXY01000009">
    <property type="protein sequence ID" value="SEJ54764.1"/>
    <property type="molecule type" value="Genomic_DNA"/>
</dbReference>
<reference evidence="6 7" key="1">
    <citation type="submission" date="2016-10" db="EMBL/GenBank/DDBJ databases">
        <authorList>
            <person name="de Groot N.N."/>
        </authorList>
    </citation>
    <scope>NUCLEOTIDE SEQUENCE [LARGE SCALE GENOMIC DNA]</scope>
    <source>
        <strain evidence="6 7">DSM 19938</strain>
    </source>
</reference>
<dbReference type="GO" id="GO:0030288">
    <property type="term" value="C:outer membrane-bounded periplasmic space"/>
    <property type="evidence" value="ECO:0007669"/>
    <property type="project" value="TreeGrafter"/>
</dbReference>
<dbReference type="STRING" id="408657.SAMN04487995_5221"/>
<keyword evidence="4" id="KW-0732">Signal</keyword>
<dbReference type="GO" id="GO:0008745">
    <property type="term" value="F:N-acetylmuramoyl-L-alanine amidase activity"/>
    <property type="evidence" value="ECO:0007669"/>
    <property type="project" value="UniProtKB-EC"/>
</dbReference>
<dbReference type="EC" id="3.5.1.28" evidence="2"/>
<dbReference type="CDD" id="cd02696">
    <property type="entry name" value="MurNAc-LAA"/>
    <property type="match status" value="1"/>
</dbReference>
<evidence type="ECO:0000256" key="2">
    <source>
        <dbReference type="ARBA" id="ARBA00011901"/>
    </source>
</evidence>
<dbReference type="Proteomes" id="UP000199532">
    <property type="component" value="Unassembled WGS sequence"/>
</dbReference>
<evidence type="ECO:0000313" key="6">
    <source>
        <dbReference type="EMBL" id="SEJ54764.1"/>
    </source>
</evidence>
<dbReference type="FunFam" id="3.40.630.40:FF:000005">
    <property type="entry name" value="N-acetylmuramoyl-L-alanine amidase (AmiA)"/>
    <property type="match status" value="1"/>
</dbReference>
<name>A0A1H6ZRJ2_9BACT</name>
<evidence type="ECO:0000256" key="1">
    <source>
        <dbReference type="ARBA" id="ARBA00001561"/>
    </source>
</evidence>
<evidence type="ECO:0000259" key="5">
    <source>
        <dbReference type="SMART" id="SM00646"/>
    </source>
</evidence>
<dbReference type="PANTHER" id="PTHR30404">
    <property type="entry name" value="N-ACETYLMURAMOYL-L-ALANINE AMIDASE"/>
    <property type="match status" value="1"/>
</dbReference>
<dbReference type="InterPro" id="IPR002508">
    <property type="entry name" value="MurNAc-LAA_cat"/>
</dbReference>
<dbReference type="Gene3D" id="3.40.630.40">
    <property type="entry name" value="Zn-dependent exopeptidases"/>
    <property type="match status" value="1"/>
</dbReference>
<keyword evidence="7" id="KW-1185">Reference proteome</keyword>
<dbReference type="OrthoDB" id="9806267at2"/>
<proteinExistence type="predicted"/>
<gene>
    <name evidence="6" type="ORF">SAMN04487995_5221</name>
</gene>
<keyword evidence="3" id="KW-0378">Hydrolase</keyword>
<dbReference type="SUPFAM" id="SSF53187">
    <property type="entry name" value="Zn-dependent exopeptidases"/>
    <property type="match status" value="1"/>
</dbReference>
<comment type="catalytic activity">
    <reaction evidence="1">
        <text>Hydrolyzes the link between N-acetylmuramoyl residues and L-amino acid residues in certain cell-wall glycopeptides.</text>
        <dbReference type="EC" id="3.5.1.28"/>
    </reaction>
</comment>
<dbReference type="PANTHER" id="PTHR30404:SF0">
    <property type="entry name" value="N-ACETYLMURAMOYL-L-ALANINE AMIDASE AMIC"/>
    <property type="match status" value="1"/>
</dbReference>
<dbReference type="RefSeq" id="WP_090340206.1">
    <property type="nucleotide sequence ID" value="NZ_FNXY01000009.1"/>
</dbReference>
<feature type="domain" description="MurNAc-LAA" evidence="5">
    <location>
        <begin position="99"/>
        <end position="258"/>
    </location>
</feature>
<feature type="signal peptide" evidence="4">
    <location>
        <begin position="1"/>
        <end position="21"/>
    </location>
</feature>
<evidence type="ECO:0000256" key="3">
    <source>
        <dbReference type="ARBA" id="ARBA00022801"/>
    </source>
</evidence>